<name>A0A1G2KU19_9BACT</name>
<comment type="caution">
    <text evidence="8">The sequence shown here is derived from an EMBL/GenBank/DDBJ whole genome shotgun (WGS) entry which is preliminary data.</text>
</comment>
<keyword evidence="6" id="KW-0694">RNA-binding</keyword>
<dbReference type="Gene3D" id="3.30.920.30">
    <property type="entry name" value="Hypothetical protein"/>
    <property type="match status" value="1"/>
</dbReference>
<reference evidence="8 9" key="1">
    <citation type="journal article" date="2016" name="Nat. Commun.">
        <title>Thousands of microbial genomes shed light on interconnected biogeochemical processes in an aquifer system.</title>
        <authorList>
            <person name="Anantharaman K."/>
            <person name="Brown C.T."/>
            <person name="Hug L.A."/>
            <person name="Sharon I."/>
            <person name="Castelle C.J."/>
            <person name="Probst A.J."/>
            <person name="Thomas B.C."/>
            <person name="Singh A."/>
            <person name="Wilkins M.J."/>
            <person name="Karaoz U."/>
            <person name="Brodie E.L."/>
            <person name="Williams K.H."/>
            <person name="Hubbard S.S."/>
            <person name="Banfield J.F."/>
        </authorList>
    </citation>
    <scope>NUCLEOTIDE SEQUENCE [LARGE SCALE GENOMIC DNA]</scope>
</reference>
<keyword evidence="7" id="KW-0346">Stress response</keyword>
<dbReference type="GO" id="GO:0016787">
    <property type="term" value="F:hydrolase activity"/>
    <property type="evidence" value="ECO:0007669"/>
    <property type="project" value="UniProtKB-KW"/>
</dbReference>
<evidence type="ECO:0000256" key="4">
    <source>
        <dbReference type="ARBA" id="ARBA00022759"/>
    </source>
</evidence>
<comment type="similarity">
    <text evidence="1">Belongs to the HicA mRNA interferase family.</text>
</comment>
<accession>A0A1G2KU19</accession>
<evidence type="ECO:0000256" key="7">
    <source>
        <dbReference type="ARBA" id="ARBA00023016"/>
    </source>
</evidence>
<dbReference type="EMBL" id="MHQN01000028">
    <property type="protein sequence ID" value="OHA02906.1"/>
    <property type="molecule type" value="Genomic_DNA"/>
</dbReference>
<dbReference type="InterPro" id="IPR038570">
    <property type="entry name" value="HicA_sf"/>
</dbReference>
<proteinExistence type="inferred from homology"/>
<dbReference type="GO" id="GO:0004519">
    <property type="term" value="F:endonuclease activity"/>
    <property type="evidence" value="ECO:0007669"/>
    <property type="project" value="UniProtKB-KW"/>
</dbReference>
<evidence type="ECO:0000313" key="8">
    <source>
        <dbReference type="EMBL" id="OHA02906.1"/>
    </source>
</evidence>
<evidence type="ECO:0000256" key="5">
    <source>
        <dbReference type="ARBA" id="ARBA00022801"/>
    </source>
</evidence>
<dbReference type="Pfam" id="PF07927">
    <property type="entry name" value="HicA_toxin"/>
    <property type="match status" value="1"/>
</dbReference>
<evidence type="ECO:0000256" key="3">
    <source>
        <dbReference type="ARBA" id="ARBA00022722"/>
    </source>
</evidence>
<dbReference type="AlphaFoldDB" id="A0A1G2KU19"/>
<organism evidence="8 9">
    <name type="scientific">Candidatus Sungbacteria bacterium RIFCSPHIGHO2_02_FULL_53_17</name>
    <dbReference type="NCBI Taxonomy" id="1802275"/>
    <lineage>
        <taxon>Bacteria</taxon>
        <taxon>Candidatus Sungiibacteriota</taxon>
    </lineage>
</organism>
<evidence type="ECO:0000256" key="1">
    <source>
        <dbReference type="ARBA" id="ARBA00006620"/>
    </source>
</evidence>
<evidence type="ECO:0000256" key="6">
    <source>
        <dbReference type="ARBA" id="ARBA00022884"/>
    </source>
</evidence>
<dbReference type="InterPro" id="IPR012933">
    <property type="entry name" value="HicA_mRNA_interferase"/>
</dbReference>
<evidence type="ECO:0000256" key="2">
    <source>
        <dbReference type="ARBA" id="ARBA00022649"/>
    </source>
</evidence>
<gene>
    <name evidence="8" type="ORF">A3C92_01585</name>
</gene>
<keyword evidence="2" id="KW-1277">Toxin-antitoxin system</keyword>
<protein>
    <recommendedName>
        <fullName evidence="10">Addiction module toxin, HicA family</fullName>
    </recommendedName>
</protein>
<dbReference type="Proteomes" id="UP000177177">
    <property type="component" value="Unassembled WGS sequence"/>
</dbReference>
<keyword evidence="4" id="KW-0255">Endonuclease</keyword>
<sequence>MPRTPSLTPRKVIAALKRHGFMLDHTTGSHFVFYHPETKRRTMVAYHSKELPRGTLMAILKQAGLSLEDLL</sequence>
<dbReference type="GO" id="GO:0003729">
    <property type="term" value="F:mRNA binding"/>
    <property type="evidence" value="ECO:0007669"/>
    <property type="project" value="InterPro"/>
</dbReference>
<evidence type="ECO:0008006" key="10">
    <source>
        <dbReference type="Google" id="ProtNLM"/>
    </source>
</evidence>
<keyword evidence="3" id="KW-0540">Nuclease</keyword>
<evidence type="ECO:0000313" key="9">
    <source>
        <dbReference type="Proteomes" id="UP000177177"/>
    </source>
</evidence>
<keyword evidence="5" id="KW-0378">Hydrolase</keyword>
<dbReference type="SUPFAM" id="SSF54786">
    <property type="entry name" value="YcfA/nrd intein domain"/>
    <property type="match status" value="1"/>
</dbReference>